<comment type="caution">
    <text evidence="2">The sequence shown here is derived from an EMBL/GenBank/DDBJ whole genome shotgun (WGS) entry which is preliminary data.</text>
</comment>
<keyword evidence="3" id="KW-1185">Reference proteome</keyword>
<feature type="region of interest" description="Disordered" evidence="1">
    <location>
        <begin position="276"/>
        <end position="307"/>
    </location>
</feature>
<dbReference type="OrthoDB" id="6880662at2759"/>
<feature type="region of interest" description="Disordered" evidence="1">
    <location>
        <begin position="403"/>
        <end position="436"/>
    </location>
</feature>
<dbReference type="EMBL" id="BGZK01000068">
    <property type="protein sequence ID" value="GBP14966.1"/>
    <property type="molecule type" value="Genomic_DNA"/>
</dbReference>
<organism evidence="2 3">
    <name type="scientific">Eumeta variegata</name>
    <name type="common">Bagworm moth</name>
    <name type="synonym">Eumeta japonica</name>
    <dbReference type="NCBI Taxonomy" id="151549"/>
    <lineage>
        <taxon>Eukaryota</taxon>
        <taxon>Metazoa</taxon>
        <taxon>Ecdysozoa</taxon>
        <taxon>Arthropoda</taxon>
        <taxon>Hexapoda</taxon>
        <taxon>Insecta</taxon>
        <taxon>Pterygota</taxon>
        <taxon>Neoptera</taxon>
        <taxon>Endopterygota</taxon>
        <taxon>Lepidoptera</taxon>
        <taxon>Glossata</taxon>
        <taxon>Ditrysia</taxon>
        <taxon>Tineoidea</taxon>
        <taxon>Psychidae</taxon>
        <taxon>Oiketicinae</taxon>
        <taxon>Eumeta</taxon>
    </lineage>
</organism>
<feature type="compositionally biased region" description="Basic and acidic residues" evidence="1">
    <location>
        <begin position="208"/>
        <end position="221"/>
    </location>
</feature>
<feature type="compositionally biased region" description="Basic and acidic residues" evidence="1">
    <location>
        <begin position="403"/>
        <end position="412"/>
    </location>
</feature>
<reference evidence="2 3" key="1">
    <citation type="journal article" date="2019" name="Commun. Biol.">
        <title>The bagworm genome reveals a unique fibroin gene that provides high tensile strength.</title>
        <authorList>
            <person name="Kono N."/>
            <person name="Nakamura H."/>
            <person name="Ohtoshi R."/>
            <person name="Tomita M."/>
            <person name="Numata K."/>
            <person name="Arakawa K."/>
        </authorList>
    </citation>
    <scope>NUCLEOTIDE SEQUENCE [LARGE SCALE GENOMIC DNA]</scope>
</reference>
<feature type="region of interest" description="Disordered" evidence="1">
    <location>
        <begin position="193"/>
        <end position="251"/>
    </location>
</feature>
<evidence type="ECO:0000313" key="3">
    <source>
        <dbReference type="Proteomes" id="UP000299102"/>
    </source>
</evidence>
<protein>
    <submittedName>
        <fullName evidence="2">Uncharacterized protein</fullName>
    </submittedName>
</protein>
<dbReference type="Proteomes" id="UP000299102">
    <property type="component" value="Unassembled WGS sequence"/>
</dbReference>
<accession>A0A4C1TL83</accession>
<evidence type="ECO:0000313" key="2">
    <source>
        <dbReference type="EMBL" id="GBP14966.1"/>
    </source>
</evidence>
<sequence length="444" mass="49047">MVTSRIPAYSLNSEFNREFRSFRITRATPRSTLYAPAIVPIHEYPRVSVHERREALKAALAKAWSSKSCDKKKHDTWAVPAEHTRAGLAAADLAGPALVKPGSDEMSRVAQVKSEFESKDAMRNKDVSNVKGDIKNVNYNYSRLNYSGNGVDVQEALKNGCDKGLQSRDVGYNNYLDNVPKCKTNFENSFLKQNQEERHSKRNGYDATPKRVDRDINRNDVEYSSYNDSDGAAAYDSGKYSRPVNGAEVTPYKNYGKVDTVKSKLLNTENLRSVTTCSAEQANGQAGGERGAREQRPPNSGPRAAGAEQRLAERLEVKVSELPALYLGVEAWTPKSAVFQRTMRDHEWSVSYHGSAVACAVRGSCVKFVAQSAVTQYPTSYALFRPRRFLIYPLITASRPNLMRDESGESARDAAGGRAPTSASRCGGSPRPSLAHERDIAVFA</sequence>
<gene>
    <name evidence="2" type="ORF">EVAR_6617_1</name>
</gene>
<evidence type="ECO:0000256" key="1">
    <source>
        <dbReference type="SAM" id="MobiDB-lite"/>
    </source>
</evidence>
<proteinExistence type="predicted"/>
<name>A0A4C1TL83_EUMVA</name>
<dbReference type="AlphaFoldDB" id="A0A4C1TL83"/>